<evidence type="ECO:0008006" key="5">
    <source>
        <dbReference type="Google" id="ProtNLM"/>
    </source>
</evidence>
<dbReference type="AlphaFoldDB" id="A0A0A0NNZ3"/>
<sequence length="771" mass="83723">MSTPPDPAPSAPSWPYCGHGAEDATDPVGCPGINVPGQSACLAHLNSTDRDAYLTGLTPGTDVDHRGTRFTAPLLNALLQALKDPTTGKPHFGTARFEGAEFAEEAGFHRARFSGTSHFGGARFSSTARFGGADFTHDAGFEGTQFTSTAWFDGARFCGGALFSHAQFAEAAWFGGVRFAGTARFGGTWFQDDARFGGAHFLGSVGFTSARFSSTAWFEGARFAADARFEGALFSGIAGFGGARFTDDVWFGGARFAGSAGFGGARFSGTARFGAADFSDEARFDEARFASTAWFDGARFAGDARFHRTQFAEDARFGGARFSGIAGFDLARFRGGALFSQAQFTDVARFDTALFSGTARFEGTQFAGDAWFHLTQFSGDALFPQARFTAMSWLGPVVCAKTVELSGALFEVPVTLEIAAREVRCERTRWESTATLRLRYATMDLSHAVLFFPVAVNAHPVPFTHGGTMADESLLAGSQHGVRVASVHGVDAAYLVLTDTDLSDCLFSGSFHLDQLRLEGRCNFAATPTGLHFRRSIWPYWWTRRRTLAEEHHWRAQTAGQSPSPTGQAPSPRHWRTGPHHPDPGRTPDPEHLAALYRQLRKAFEDSKDEPGAADFYYGEMEMRRHDLVGTPPGERGLLWGYWLTSGYGLRASRALVWLAVAMTATIALMMGLGLPDSSPKQTASGTIPAAGGRVTLAVDKEDPRLTLPTDDRFTMKRFDKSLQVVLNSVVFRSSGQDLTTWGTYTEMVSRFTEPVLLALAILAMRSRIKR</sequence>
<feature type="transmembrane region" description="Helical" evidence="2">
    <location>
        <begin position="655"/>
        <end position="675"/>
    </location>
</feature>
<keyword evidence="2" id="KW-1133">Transmembrane helix</keyword>
<dbReference type="InterPro" id="IPR001646">
    <property type="entry name" value="5peptide_repeat"/>
</dbReference>
<organism evidence="3 4">
    <name type="scientific">Streptomyces rapamycinicus (strain ATCC 29253 / DSM 41530 / NRRL 5491 / AYB-994)</name>
    <name type="common">Streptomyces hygroscopicus (strain ATCC 29253)</name>
    <dbReference type="NCBI Taxonomy" id="1343740"/>
    <lineage>
        <taxon>Bacteria</taxon>
        <taxon>Bacillati</taxon>
        <taxon>Actinomycetota</taxon>
        <taxon>Actinomycetes</taxon>
        <taxon>Kitasatosporales</taxon>
        <taxon>Streptomycetaceae</taxon>
        <taxon>Streptomyces</taxon>
        <taxon>Streptomyces violaceusniger group</taxon>
    </lineage>
</organism>
<protein>
    <recommendedName>
        <fullName evidence="5">Metal transporter</fullName>
    </recommendedName>
</protein>
<dbReference type="Gene3D" id="2.160.20.80">
    <property type="entry name" value="E3 ubiquitin-protein ligase SopA"/>
    <property type="match status" value="1"/>
</dbReference>
<name>A0A0A0NNZ3_STRRN</name>
<comment type="caution">
    <text evidence="3">The sequence shown here is derived from an EMBL/GenBank/DDBJ whole genome shotgun (WGS) entry which is preliminary data.</text>
</comment>
<feature type="compositionally biased region" description="Polar residues" evidence="1">
    <location>
        <begin position="558"/>
        <end position="569"/>
    </location>
</feature>
<dbReference type="STRING" id="1343740.M271_49780"/>
<gene>
    <name evidence="3" type="ORF">D3C57_144990</name>
</gene>
<accession>A0A0A0NNZ3</accession>
<feature type="compositionally biased region" description="Basic and acidic residues" evidence="1">
    <location>
        <begin position="580"/>
        <end position="591"/>
    </location>
</feature>
<evidence type="ECO:0000313" key="3">
    <source>
        <dbReference type="EMBL" id="RLV71843.1"/>
    </source>
</evidence>
<keyword evidence="2" id="KW-0472">Membrane</keyword>
<evidence type="ECO:0000313" key="4">
    <source>
        <dbReference type="Proteomes" id="UP000281594"/>
    </source>
</evidence>
<dbReference type="KEGG" id="src:M271_49780"/>
<dbReference type="eggNOG" id="COG1357">
    <property type="taxonomic scope" value="Bacteria"/>
</dbReference>
<dbReference type="Pfam" id="PF13576">
    <property type="entry name" value="Pentapeptide_3"/>
    <property type="match status" value="3"/>
</dbReference>
<dbReference type="Proteomes" id="UP000281594">
    <property type="component" value="Unassembled WGS sequence"/>
</dbReference>
<proteinExistence type="predicted"/>
<evidence type="ECO:0000256" key="2">
    <source>
        <dbReference type="SAM" id="Phobius"/>
    </source>
</evidence>
<feature type="region of interest" description="Disordered" evidence="1">
    <location>
        <begin position="553"/>
        <end position="591"/>
    </location>
</feature>
<keyword evidence="2" id="KW-0812">Transmembrane</keyword>
<dbReference type="HOGENOM" id="CLU_019450_0_0_11"/>
<dbReference type="EMBL" id="QYCY01000004">
    <property type="protein sequence ID" value="RLV71843.1"/>
    <property type="molecule type" value="Genomic_DNA"/>
</dbReference>
<reference evidence="3 4" key="1">
    <citation type="journal article" date="2018" name="J. Biol. Chem.">
        <title>Discovery of the actinoplanic acid pathway in Streptomyces rapamycinicus reveals a genetically conserved synergism with rapamycin.</title>
        <authorList>
            <person name="Mrak P."/>
            <person name="Krastel P."/>
            <person name="Pivk Lukancic P."/>
            <person name="Tao J."/>
            <person name="Pistorius D."/>
            <person name="Moore C.M."/>
        </authorList>
    </citation>
    <scope>NUCLEOTIDE SEQUENCE [LARGE SCALE GENOMIC DNA]</scope>
    <source>
        <strain evidence="3 4">NRRL 5491</strain>
    </source>
</reference>
<evidence type="ECO:0000256" key="1">
    <source>
        <dbReference type="SAM" id="MobiDB-lite"/>
    </source>
</evidence>
<dbReference type="RefSeq" id="WP_020874796.1">
    <property type="nucleotide sequence ID" value="NC_022785.1"/>
</dbReference>